<comment type="function">
    <text evidence="5 6">Associates with the EF-Tu.GDP complex and induces the exchange of GDP to GTP. It remains bound to the aminoacyl-tRNA.EF-Tu.GTP complex up to the GTP hydrolysis stage on the ribosome.</text>
</comment>
<dbReference type="GO" id="GO:0003746">
    <property type="term" value="F:translation elongation factor activity"/>
    <property type="evidence" value="ECO:0007669"/>
    <property type="project" value="UniProtKB-KW"/>
</dbReference>
<dbReference type="Gene3D" id="1.10.286.20">
    <property type="match status" value="1"/>
</dbReference>
<evidence type="ECO:0000313" key="8">
    <source>
        <dbReference type="EMBL" id="MFI7587745.1"/>
    </source>
</evidence>
<dbReference type="InterPro" id="IPR018101">
    <property type="entry name" value="Transl_elong_Ts_CS"/>
</dbReference>
<protein>
    <recommendedName>
        <fullName evidence="2 6">Elongation factor Ts</fullName>
        <shortName evidence="6">EF-Ts</shortName>
    </recommendedName>
</protein>
<dbReference type="PANTHER" id="PTHR11741">
    <property type="entry name" value="ELONGATION FACTOR TS"/>
    <property type="match status" value="1"/>
</dbReference>
<dbReference type="SUPFAM" id="SSF46934">
    <property type="entry name" value="UBA-like"/>
    <property type="match status" value="1"/>
</dbReference>
<dbReference type="RefSeq" id="WP_398279996.1">
    <property type="nucleotide sequence ID" value="NZ_JBITLV010000003.1"/>
</dbReference>
<evidence type="ECO:0000256" key="3">
    <source>
        <dbReference type="ARBA" id="ARBA00022768"/>
    </source>
</evidence>
<dbReference type="NCBIfam" id="TIGR00116">
    <property type="entry name" value="tsf"/>
    <property type="match status" value="1"/>
</dbReference>
<organism evidence="8 9">
    <name type="scientific">Spongisporangium articulatum</name>
    <dbReference type="NCBI Taxonomy" id="3362603"/>
    <lineage>
        <taxon>Bacteria</taxon>
        <taxon>Bacillati</taxon>
        <taxon>Actinomycetota</taxon>
        <taxon>Actinomycetes</taxon>
        <taxon>Kineosporiales</taxon>
        <taxon>Kineosporiaceae</taxon>
        <taxon>Spongisporangium</taxon>
    </lineage>
</organism>
<dbReference type="InterPro" id="IPR009060">
    <property type="entry name" value="UBA-like_sf"/>
</dbReference>
<name>A0ABW8AMY4_9ACTN</name>
<evidence type="ECO:0000259" key="7">
    <source>
        <dbReference type="Pfam" id="PF00889"/>
    </source>
</evidence>
<dbReference type="EMBL" id="JBITLV010000003">
    <property type="protein sequence ID" value="MFI7587745.1"/>
    <property type="molecule type" value="Genomic_DNA"/>
</dbReference>
<comment type="subcellular location">
    <subcellularLocation>
        <location evidence="6">Cytoplasm</location>
    </subcellularLocation>
</comment>
<keyword evidence="3 6" id="KW-0251">Elongation factor</keyword>
<accession>A0ABW8AMY4</accession>
<gene>
    <name evidence="6 8" type="primary">tsf</name>
    <name evidence="8" type="ORF">ACIB24_11785</name>
</gene>
<feature type="region of interest" description="Involved in Mg(2+) ion dislocation from EF-Tu" evidence="6">
    <location>
        <begin position="80"/>
        <end position="83"/>
    </location>
</feature>
<dbReference type="Gene3D" id="1.10.8.10">
    <property type="entry name" value="DNA helicase RuvA subunit, C-terminal domain"/>
    <property type="match status" value="1"/>
</dbReference>
<comment type="similarity">
    <text evidence="1 6">Belongs to the EF-Ts family.</text>
</comment>
<feature type="domain" description="Translation elongation factor EFTs/EF1B dimerisation" evidence="7">
    <location>
        <begin position="71"/>
        <end position="274"/>
    </location>
</feature>
<dbReference type="InterPro" id="IPR036402">
    <property type="entry name" value="EF-Ts_dimer_sf"/>
</dbReference>
<evidence type="ECO:0000256" key="5">
    <source>
        <dbReference type="ARBA" id="ARBA00025453"/>
    </source>
</evidence>
<reference evidence="8 9" key="1">
    <citation type="submission" date="2024-10" db="EMBL/GenBank/DDBJ databases">
        <title>The Natural Products Discovery Center: Release of the First 8490 Sequenced Strains for Exploring Actinobacteria Biosynthetic Diversity.</title>
        <authorList>
            <person name="Kalkreuter E."/>
            <person name="Kautsar S.A."/>
            <person name="Yang D."/>
            <person name="Bader C.D."/>
            <person name="Teijaro C.N."/>
            <person name="Fluegel L."/>
            <person name="Davis C.M."/>
            <person name="Simpson J.R."/>
            <person name="Lauterbach L."/>
            <person name="Steele A.D."/>
            <person name="Gui C."/>
            <person name="Meng S."/>
            <person name="Li G."/>
            <person name="Viehrig K."/>
            <person name="Ye F."/>
            <person name="Su P."/>
            <person name="Kiefer A.F."/>
            <person name="Nichols A."/>
            <person name="Cepeda A.J."/>
            <person name="Yan W."/>
            <person name="Fan B."/>
            <person name="Jiang Y."/>
            <person name="Adhikari A."/>
            <person name="Zheng C.-J."/>
            <person name="Schuster L."/>
            <person name="Cowan T.M."/>
            <person name="Smanski M.J."/>
            <person name="Chevrette M.G."/>
            <person name="De Carvalho L.P.S."/>
            <person name="Shen B."/>
        </authorList>
    </citation>
    <scope>NUCLEOTIDE SEQUENCE [LARGE SCALE GENOMIC DNA]</scope>
    <source>
        <strain evidence="8 9">NPDC049639</strain>
    </source>
</reference>
<evidence type="ECO:0000313" key="9">
    <source>
        <dbReference type="Proteomes" id="UP001612915"/>
    </source>
</evidence>
<dbReference type="Proteomes" id="UP001612915">
    <property type="component" value="Unassembled WGS sequence"/>
</dbReference>
<evidence type="ECO:0000256" key="6">
    <source>
        <dbReference type="HAMAP-Rule" id="MF_00050"/>
    </source>
</evidence>
<evidence type="ECO:0000256" key="1">
    <source>
        <dbReference type="ARBA" id="ARBA00005532"/>
    </source>
</evidence>
<dbReference type="Pfam" id="PF00889">
    <property type="entry name" value="EF_TS"/>
    <property type="match status" value="1"/>
</dbReference>
<keyword evidence="6" id="KW-0963">Cytoplasm</keyword>
<dbReference type="CDD" id="cd14275">
    <property type="entry name" value="UBA_EF-Ts"/>
    <property type="match status" value="1"/>
</dbReference>
<dbReference type="SUPFAM" id="SSF54713">
    <property type="entry name" value="Elongation factor Ts (EF-Ts), dimerisation domain"/>
    <property type="match status" value="2"/>
</dbReference>
<dbReference type="HAMAP" id="MF_00050">
    <property type="entry name" value="EF_Ts"/>
    <property type="match status" value="1"/>
</dbReference>
<sequence length="275" mass="29296">MANYTAADIKQLREQTGAGMLDVKKALDEADGDLAKAVEILRVKGQKGVAKRESRTTSNGLVAAHTEAGLGVLLELDCETDFVAKGDKFLALAVDVLAQAVASKAATPEELLASSLADGRTVQQLIDEGNAAIGEKIVVAKLARIEATHVASYLHRTSPDLPPQVGVLVGTDGIHDVARDIALHIAALPPKYLSRDDVPAEVIEAEKRVFEAKAKEEGKPEQAIARIVEGQVNGFYKENVLLEQKYAKDQSTTVEKVLAEAGVSVHAFARFRVGA</sequence>
<keyword evidence="4 6" id="KW-0648">Protein biosynthesis</keyword>
<dbReference type="InterPro" id="IPR014039">
    <property type="entry name" value="Transl_elong_EFTs/EF1B_dimer"/>
</dbReference>
<dbReference type="PROSITE" id="PS01126">
    <property type="entry name" value="EF_TS_1"/>
    <property type="match status" value="1"/>
</dbReference>
<comment type="caution">
    <text evidence="8">The sequence shown here is derived from an EMBL/GenBank/DDBJ whole genome shotgun (WGS) entry which is preliminary data.</text>
</comment>
<evidence type="ECO:0000256" key="2">
    <source>
        <dbReference type="ARBA" id="ARBA00016956"/>
    </source>
</evidence>
<dbReference type="InterPro" id="IPR001816">
    <property type="entry name" value="Transl_elong_EFTs/EF1B"/>
</dbReference>
<proteinExistence type="inferred from homology"/>
<dbReference type="Gene3D" id="3.30.479.20">
    <property type="entry name" value="Elongation factor Ts, dimerisation domain"/>
    <property type="match status" value="2"/>
</dbReference>
<keyword evidence="9" id="KW-1185">Reference proteome</keyword>
<evidence type="ECO:0000256" key="4">
    <source>
        <dbReference type="ARBA" id="ARBA00022917"/>
    </source>
</evidence>
<dbReference type="PANTHER" id="PTHR11741:SF0">
    <property type="entry name" value="ELONGATION FACTOR TS, MITOCHONDRIAL"/>
    <property type="match status" value="1"/>
</dbReference>